<evidence type="ECO:0000256" key="1">
    <source>
        <dbReference type="ARBA" id="ARBA00001968"/>
    </source>
</evidence>
<comment type="similarity">
    <text evidence="3">Belongs to the HARBI1 family.</text>
</comment>
<name>A0AAG5DNT5_ANOAO</name>
<keyword evidence="10" id="KW-1185">Reference proteome</keyword>
<dbReference type="GO" id="GO:0016787">
    <property type="term" value="F:hydrolase activity"/>
    <property type="evidence" value="ECO:0007669"/>
    <property type="project" value="UniProtKB-KW"/>
</dbReference>
<comment type="cofactor">
    <cofactor evidence="1">
        <name>a divalent metal cation</name>
        <dbReference type="ChEBI" id="CHEBI:60240"/>
    </cofactor>
</comment>
<organism evidence="9 10">
    <name type="scientific">Anopheles atroparvus</name>
    <name type="common">European mosquito</name>
    <dbReference type="NCBI Taxonomy" id="41427"/>
    <lineage>
        <taxon>Eukaryota</taxon>
        <taxon>Metazoa</taxon>
        <taxon>Ecdysozoa</taxon>
        <taxon>Arthropoda</taxon>
        <taxon>Hexapoda</taxon>
        <taxon>Insecta</taxon>
        <taxon>Pterygota</taxon>
        <taxon>Neoptera</taxon>
        <taxon>Endopterygota</taxon>
        <taxon>Diptera</taxon>
        <taxon>Nematocera</taxon>
        <taxon>Culicoidea</taxon>
        <taxon>Culicidae</taxon>
        <taxon>Anophelinae</taxon>
        <taxon>Anopheles</taxon>
    </lineage>
</organism>
<sequence length="406" mass="46084">MNEDQRCLLTTAIALTSALRLFIATRKEYRQQRVNRRFWMQSSFYNRANTKETVGKEPRRNEAINDTLSKHVRLSREDFSHLFELLKPRITKMDTTMRTCISPLERLCITLRFLATGDSYMSLSTLFHISRQSISKIIPEVCDAIAEVLKDYVVLPSTNAQWLEVAGEFEQKWNYPHVAGAIDGRHVAIIAPKNRGAEYFNHKYFHSIALLGIVDASYNFMYVDVGCAGSISDGGGILAKSSIFNNLENGTLNIPEATILRPPYEVSVPYMLLGDNTFELSNYMLTPFEGATTRNSPESVFNYRHGRARRTVENAFGILTNVFGVLHKAIILEPCVAEKIILATVYLHNYSLKSNSRDIYMPIGSIDREVDGHIVSGSWRNDMPILSMHPLSEIPQRPAPVIQRMR</sequence>
<evidence type="ECO:0000259" key="8">
    <source>
        <dbReference type="Pfam" id="PF13359"/>
    </source>
</evidence>
<keyword evidence="7" id="KW-0539">Nucleus</keyword>
<evidence type="ECO:0000256" key="2">
    <source>
        <dbReference type="ARBA" id="ARBA00004123"/>
    </source>
</evidence>
<dbReference type="GO" id="GO:0005634">
    <property type="term" value="C:nucleus"/>
    <property type="evidence" value="ECO:0007669"/>
    <property type="project" value="UniProtKB-SubCell"/>
</dbReference>
<evidence type="ECO:0000256" key="5">
    <source>
        <dbReference type="ARBA" id="ARBA00022723"/>
    </source>
</evidence>
<evidence type="ECO:0000313" key="10">
    <source>
        <dbReference type="Proteomes" id="UP000075880"/>
    </source>
</evidence>
<proteinExistence type="inferred from homology"/>
<dbReference type="Pfam" id="PF13359">
    <property type="entry name" value="DDE_Tnp_4"/>
    <property type="match status" value="1"/>
</dbReference>
<evidence type="ECO:0000256" key="6">
    <source>
        <dbReference type="ARBA" id="ARBA00022801"/>
    </source>
</evidence>
<dbReference type="InterPro" id="IPR045249">
    <property type="entry name" value="HARBI1-like"/>
</dbReference>
<dbReference type="EnsemblMetazoa" id="ENSAATROPT013566">
    <property type="protein sequence ID" value="ENSAATROPP012348"/>
    <property type="gene ID" value="ENSAATROPG011014"/>
</dbReference>
<protein>
    <recommendedName>
        <fullName evidence="8">DDE Tnp4 domain-containing protein</fullName>
    </recommendedName>
</protein>
<keyword evidence="6" id="KW-0378">Hydrolase</keyword>
<dbReference type="PANTHER" id="PTHR22930">
    <property type="match status" value="1"/>
</dbReference>
<evidence type="ECO:0000256" key="3">
    <source>
        <dbReference type="ARBA" id="ARBA00006958"/>
    </source>
</evidence>
<evidence type="ECO:0000313" key="9">
    <source>
        <dbReference type="EnsemblMetazoa" id="ENSAATROPP012348"/>
    </source>
</evidence>
<dbReference type="GO" id="GO:0004518">
    <property type="term" value="F:nuclease activity"/>
    <property type="evidence" value="ECO:0007669"/>
    <property type="project" value="UniProtKB-KW"/>
</dbReference>
<reference evidence="9" key="1">
    <citation type="submission" date="2024-04" db="UniProtKB">
        <authorList>
            <consortium name="EnsemblMetazoa"/>
        </authorList>
    </citation>
    <scope>IDENTIFICATION</scope>
    <source>
        <strain evidence="9">EBRO</strain>
    </source>
</reference>
<evidence type="ECO:0000256" key="7">
    <source>
        <dbReference type="ARBA" id="ARBA00023242"/>
    </source>
</evidence>
<dbReference type="Proteomes" id="UP000075880">
    <property type="component" value="Unassembled WGS sequence"/>
</dbReference>
<keyword evidence="4" id="KW-0540">Nuclease</keyword>
<dbReference type="GO" id="GO:0046872">
    <property type="term" value="F:metal ion binding"/>
    <property type="evidence" value="ECO:0007669"/>
    <property type="project" value="UniProtKB-KW"/>
</dbReference>
<accession>A0AAG5DNT5</accession>
<feature type="domain" description="DDE Tnp4" evidence="8">
    <location>
        <begin position="182"/>
        <end position="349"/>
    </location>
</feature>
<keyword evidence="5" id="KW-0479">Metal-binding</keyword>
<dbReference type="PANTHER" id="PTHR22930:SF269">
    <property type="entry name" value="NUCLEASE HARBI1-LIKE PROTEIN"/>
    <property type="match status" value="1"/>
</dbReference>
<dbReference type="AlphaFoldDB" id="A0AAG5DNT5"/>
<evidence type="ECO:0000256" key="4">
    <source>
        <dbReference type="ARBA" id="ARBA00022722"/>
    </source>
</evidence>
<comment type="subcellular location">
    <subcellularLocation>
        <location evidence="2">Nucleus</location>
    </subcellularLocation>
</comment>
<dbReference type="InterPro" id="IPR027806">
    <property type="entry name" value="HARBI1_dom"/>
</dbReference>